<dbReference type="VEuPathDB" id="CryptoDB:Vbra_3863"/>
<protein>
    <submittedName>
        <fullName evidence="2">Uncharacterized protein</fullName>
    </submittedName>
</protein>
<dbReference type="AlphaFoldDB" id="A0A0G4EJW0"/>
<feature type="region of interest" description="Disordered" evidence="1">
    <location>
        <begin position="63"/>
        <end position="155"/>
    </location>
</feature>
<feature type="region of interest" description="Disordered" evidence="1">
    <location>
        <begin position="436"/>
        <end position="521"/>
    </location>
</feature>
<feature type="compositionally biased region" description="Low complexity" evidence="1">
    <location>
        <begin position="112"/>
        <end position="126"/>
    </location>
</feature>
<feature type="compositionally biased region" description="Polar residues" evidence="1">
    <location>
        <begin position="450"/>
        <end position="461"/>
    </location>
</feature>
<proteinExistence type="predicted"/>
<accession>A0A0G4EJW0</accession>
<reference evidence="2 3" key="1">
    <citation type="submission" date="2014-11" db="EMBL/GenBank/DDBJ databases">
        <authorList>
            <person name="Zhu J."/>
            <person name="Qi W."/>
            <person name="Song R."/>
        </authorList>
    </citation>
    <scope>NUCLEOTIDE SEQUENCE [LARGE SCALE GENOMIC DNA]</scope>
</reference>
<feature type="region of interest" description="Disordered" evidence="1">
    <location>
        <begin position="169"/>
        <end position="307"/>
    </location>
</feature>
<name>A0A0G4EJW0_VITBC</name>
<dbReference type="Proteomes" id="UP000041254">
    <property type="component" value="Unassembled WGS sequence"/>
</dbReference>
<evidence type="ECO:0000256" key="1">
    <source>
        <dbReference type="SAM" id="MobiDB-lite"/>
    </source>
</evidence>
<feature type="region of interest" description="Disordered" evidence="1">
    <location>
        <begin position="324"/>
        <end position="367"/>
    </location>
</feature>
<gene>
    <name evidence="2" type="ORF">Vbra_3863</name>
</gene>
<keyword evidence="3" id="KW-1185">Reference proteome</keyword>
<feature type="region of interest" description="Disordered" evidence="1">
    <location>
        <begin position="714"/>
        <end position="742"/>
    </location>
</feature>
<organism evidence="2 3">
    <name type="scientific">Vitrella brassicaformis (strain CCMP3155)</name>
    <dbReference type="NCBI Taxonomy" id="1169540"/>
    <lineage>
        <taxon>Eukaryota</taxon>
        <taxon>Sar</taxon>
        <taxon>Alveolata</taxon>
        <taxon>Colpodellida</taxon>
        <taxon>Vitrellaceae</taxon>
        <taxon>Vitrella</taxon>
    </lineage>
</organism>
<evidence type="ECO:0000313" key="3">
    <source>
        <dbReference type="Proteomes" id="UP000041254"/>
    </source>
</evidence>
<dbReference type="EMBL" id="CDMY01000247">
    <property type="protein sequence ID" value="CEL96827.1"/>
    <property type="molecule type" value="Genomic_DNA"/>
</dbReference>
<evidence type="ECO:0000313" key="2">
    <source>
        <dbReference type="EMBL" id="CEL96827.1"/>
    </source>
</evidence>
<sequence length="756" mass="80137">MVLIVIEPRLRKVEDSITKIQQDACRQAEETAAALRVIDRRLTVVETYIRSESSKKALFKSEDPLAATSSGTRTISNSSASAPPSPLGMPSTSNISRKGLGVGVVSRPVAGSSRSSTELTLPTPSTAESAAGTSLRLEQGQGQRGIGPITPRPPAIQTDITAKALGNGGLNLMSQAPPSDGGVKLMSLPLPSRPSAIRPPSMGLEPIAEGKSSPGDFTNSPPVGPGLDSGSASSMDGGNNQEEGGGLDLGLIEEDSEVDQAGQGEGQVDEADQDGEGQVSASPSSPKTVRFEEENPSPPQMAPLPLPLSLSLAPKTTLPGVVAPLQPLQQPPPPPVDRQVTGSGSTAGRRFSFDPSPSLSLAIPDGDVSGEYGNRTRTVGENSVAGVSARVGGRSPHGFSFPTTVRPAAPNGLTLVVPKNSAAPFAALTAYHAPKCAPKYAPPAPKTTTVRGKTNQQQAQTEGDGAKLRGSEGANDQRCLSPFSNLTNRRPGRPSDGLSPLSKRRDTNQINQARPVSSRTKFGSPVLQMREHRYVKPRPAAWEKDLRGEGEPNGWVDKAREEMDRLNSEMREVLWRLMSLGIHLKDTLKLITAQAQQTGSARDLLLAKSALEAIERGEPGIREHWTTLTGKDPTTQMNAMPLAKLVGKGTSRWAITGQAQMSSSEHTITLTRYAIKKGLLDEAWVIAKGLSMHKELKIIRHSLLERLGKIKGVSRTPPSITDSVPQVPDLNLQLSPAQPNDLHHDVQDQAEQNGGE</sequence>
<dbReference type="InParanoid" id="A0A0G4EJW0"/>
<feature type="compositionally biased region" description="Pro residues" evidence="1">
    <location>
        <begin position="296"/>
        <end position="306"/>
    </location>
</feature>
<feature type="compositionally biased region" description="Polar residues" evidence="1">
    <location>
        <begin position="508"/>
        <end position="521"/>
    </location>
</feature>